<accession>A0A7E4UWB2</accession>
<organism evidence="3 4">
    <name type="scientific">Panagrellus redivivus</name>
    <name type="common">Microworm</name>
    <dbReference type="NCBI Taxonomy" id="6233"/>
    <lineage>
        <taxon>Eukaryota</taxon>
        <taxon>Metazoa</taxon>
        <taxon>Ecdysozoa</taxon>
        <taxon>Nematoda</taxon>
        <taxon>Chromadorea</taxon>
        <taxon>Rhabditida</taxon>
        <taxon>Tylenchina</taxon>
        <taxon>Panagrolaimomorpha</taxon>
        <taxon>Panagrolaimoidea</taxon>
        <taxon>Panagrolaimidae</taxon>
        <taxon>Panagrellus</taxon>
    </lineage>
</organism>
<sequence>MFAFTFISCFVIILGRASAKLALQKNVNELVTFDGSDCALNRQIKMLLPTAPLIKKFTMNRQGQVYLKAVLITTINDILINKDQTLEVILSRILDSSTKVTPLNADRFVPPEPVLTAIPKKSDSMAKFSIVVIVLLAIDGWSLPVKFATSVAVPQPRSSTTVGKPTSSPDARPYSSAPPFDNALPCDSTKESASFTVASGRRS</sequence>
<protein>
    <submittedName>
        <fullName evidence="4">Uncharacterized protein</fullName>
    </submittedName>
</protein>
<reference evidence="3" key="1">
    <citation type="journal article" date="2013" name="Genetics">
        <title>The draft genome and transcriptome of Panagrellus redivivus are shaped by the harsh demands of a free-living lifestyle.</title>
        <authorList>
            <person name="Srinivasan J."/>
            <person name="Dillman A.R."/>
            <person name="Macchietto M.G."/>
            <person name="Heikkinen L."/>
            <person name="Lakso M."/>
            <person name="Fracchia K.M."/>
            <person name="Antoshechkin I."/>
            <person name="Mortazavi A."/>
            <person name="Wong G."/>
            <person name="Sternberg P.W."/>
        </authorList>
    </citation>
    <scope>NUCLEOTIDE SEQUENCE [LARGE SCALE GENOMIC DNA]</scope>
    <source>
        <strain evidence="3">MT8872</strain>
    </source>
</reference>
<evidence type="ECO:0000313" key="3">
    <source>
        <dbReference type="Proteomes" id="UP000492821"/>
    </source>
</evidence>
<name>A0A7E4UWB2_PANRE</name>
<feature type="region of interest" description="Disordered" evidence="1">
    <location>
        <begin position="155"/>
        <end position="203"/>
    </location>
</feature>
<evidence type="ECO:0000256" key="2">
    <source>
        <dbReference type="SAM" id="SignalP"/>
    </source>
</evidence>
<dbReference type="Proteomes" id="UP000492821">
    <property type="component" value="Unassembled WGS sequence"/>
</dbReference>
<evidence type="ECO:0000256" key="1">
    <source>
        <dbReference type="SAM" id="MobiDB-lite"/>
    </source>
</evidence>
<feature type="signal peptide" evidence="2">
    <location>
        <begin position="1"/>
        <end position="19"/>
    </location>
</feature>
<dbReference type="WBParaSite" id="Pan_g13571.t1">
    <property type="protein sequence ID" value="Pan_g13571.t1"/>
    <property type="gene ID" value="Pan_g13571"/>
</dbReference>
<keyword evidence="3" id="KW-1185">Reference proteome</keyword>
<proteinExistence type="predicted"/>
<feature type="compositionally biased region" description="Polar residues" evidence="1">
    <location>
        <begin position="156"/>
        <end position="169"/>
    </location>
</feature>
<keyword evidence="2" id="KW-0732">Signal</keyword>
<feature type="chain" id="PRO_5028979260" evidence="2">
    <location>
        <begin position="20"/>
        <end position="203"/>
    </location>
</feature>
<evidence type="ECO:0000313" key="4">
    <source>
        <dbReference type="WBParaSite" id="Pan_g13571.t1"/>
    </source>
</evidence>
<reference evidence="4" key="2">
    <citation type="submission" date="2020-10" db="UniProtKB">
        <authorList>
            <consortium name="WormBaseParasite"/>
        </authorList>
    </citation>
    <scope>IDENTIFICATION</scope>
</reference>
<dbReference type="AlphaFoldDB" id="A0A7E4UWB2"/>